<dbReference type="AlphaFoldDB" id="A0A395VC19"/>
<feature type="region of interest" description="Disordered" evidence="1">
    <location>
        <begin position="1"/>
        <end position="30"/>
    </location>
</feature>
<organism evidence="2 3">
    <name type="scientific">Roseburia hominis</name>
    <dbReference type="NCBI Taxonomy" id="301301"/>
    <lineage>
        <taxon>Bacteria</taxon>
        <taxon>Bacillati</taxon>
        <taxon>Bacillota</taxon>
        <taxon>Clostridia</taxon>
        <taxon>Lachnospirales</taxon>
        <taxon>Lachnospiraceae</taxon>
        <taxon>Roseburia</taxon>
    </lineage>
</organism>
<name>A0A395VC19_9FIRM</name>
<reference evidence="2 3" key="1">
    <citation type="submission" date="2018-08" db="EMBL/GenBank/DDBJ databases">
        <title>A genome reference for cultivated species of the human gut microbiota.</title>
        <authorList>
            <person name="Zou Y."/>
            <person name="Xue W."/>
            <person name="Luo G."/>
        </authorList>
    </citation>
    <scope>NUCLEOTIDE SEQUENCE [LARGE SCALE GENOMIC DNA]</scope>
    <source>
        <strain evidence="2 3">AF22-12AC</strain>
    </source>
</reference>
<dbReference type="RefSeq" id="WP_012742934.1">
    <property type="nucleotide sequence ID" value="NZ_JAWGYD010000004.1"/>
</dbReference>
<proteinExistence type="predicted"/>
<dbReference type="EMBL" id="QRVL01000001">
    <property type="protein sequence ID" value="RGS41914.1"/>
    <property type="molecule type" value="Genomic_DNA"/>
</dbReference>
<gene>
    <name evidence="2" type="ORF">DWX93_00815</name>
</gene>
<evidence type="ECO:0008006" key="4">
    <source>
        <dbReference type="Google" id="ProtNLM"/>
    </source>
</evidence>
<accession>A0A395VC19</accession>
<dbReference type="Gene3D" id="3.30.2220.30">
    <property type="match status" value="1"/>
</dbReference>
<evidence type="ECO:0000313" key="2">
    <source>
        <dbReference type="EMBL" id="RGS41914.1"/>
    </source>
</evidence>
<dbReference type="InterPro" id="IPR014986">
    <property type="entry name" value="XkdN-like"/>
</dbReference>
<comment type="caution">
    <text evidence="2">The sequence shown here is derived from an EMBL/GenBank/DDBJ whole genome shotgun (WGS) entry which is preliminary data.</text>
</comment>
<feature type="compositionally biased region" description="Polar residues" evidence="1">
    <location>
        <begin position="17"/>
        <end position="28"/>
    </location>
</feature>
<sequence length="189" mass="21372">MAKEFVKGVTVGEATAEENTQPAVSTVETNEEETKQVIRANEEDFIAGLIAAADFASDEEETQRIEIVRNGKLAFAFSIRPLGSEEYDKCRKKFTKYVRNKQLGIKMPEDTDRIKYQSAIIHKATIAEDREKLWDNKKVWQALESKGFQIMSGLDVIEYTLKAGEKDRIIDAIDTLSGYESNIEEVAKN</sequence>
<dbReference type="Pfam" id="PF08890">
    <property type="entry name" value="Phage_TAC_5"/>
    <property type="match status" value="1"/>
</dbReference>
<dbReference type="Proteomes" id="UP000266172">
    <property type="component" value="Unassembled WGS sequence"/>
</dbReference>
<evidence type="ECO:0000256" key="1">
    <source>
        <dbReference type="SAM" id="MobiDB-lite"/>
    </source>
</evidence>
<protein>
    <recommendedName>
        <fullName evidence="4">Phage XkdN-like protein</fullName>
    </recommendedName>
</protein>
<evidence type="ECO:0000313" key="3">
    <source>
        <dbReference type="Proteomes" id="UP000266172"/>
    </source>
</evidence>
<dbReference type="InterPro" id="IPR038559">
    <property type="entry name" value="XkdN-like_sf"/>
</dbReference>
<dbReference type="GeneID" id="86988881"/>